<dbReference type="InterPro" id="IPR003841">
    <property type="entry name" value="Na/Pi_transpt"/>
</dbReference>
<reference evidence="22" key="3">
    <citation type="submission" date="2025-09" db="UniProtKB">
        <authorList>
            <consortium name="Ensembl"/>
        </authorList>
    </citation>
    <scope>IDENTIFICATION</scope>
</reference>
<evidence type="ECO:0000256" key="11">
    <source>
        <dbReference type="ARBA" id="ARBA00023136"/>
    </source>
</evidence>
<dbReference type="GO" id="GO:0005903">
    <property type="term" value="C:brush border"/>
    <property type="evidence" value="ECO:0007669"/>
    <property type="project" value="TreeGrafter"/>
</dbReference>
<keyword evidence="11 21" id="KW-0472">Membrane</keyword>
<evidence type="ECO:0000256" key="15">
    <source>
        <dbReference type="ARBA" id="ARBA00029614"/>
    </source>
</evidence>
<protein>
    <recommendedName>
        <fullName evidence="3">Sodium-dependent phosphate transport protein 2A</fullName>
    </recommendedName>
    <alternativeName>
        <fullName evidence="17">Na(+)-dependent phosphate cotransporter 2A</fullName>
    </alternativeName>
    <alternativeName>
        <fullName evidence="15">Sodium/phosphate cotransporter 2A</fullName>
    </alternativeName>
    <alternativeName>
        <fullName evidence="16">Solute carrier family 34 member 1</fullName>
    </alternativeName>
</protein>
<dbReference type="GO" id="GO:0005436">
    <property type="term" value="F:sodium:phosphate symporter activity"/>
    <property type="evidence" value="ECO:0007669"/>
    <property type="project" value="InterPro"/>
</dbReference>
<comment type="similarity">
    <text evidence="2">Belongs to the SLC34A transporter family.</text>
</comment>
<evidence type="ECO:0000256" key="7">
    <source>
        <dbReference type="ARBA" id="ARBA00022692"/>
    </source>
</evidence>
<evidence type="ECO:0000313" key="23">
    <source>
        <dbReference type="Proteomes" id="UP000005226"/>
    </source>
</evidence>
<reference evidence="22" key="2">
    <citation type="submission" date="2025-08" db="UniProtKB">
        <authorList>
            <consortium name="Ensembl"/>
        </authorList>
    </citation>
    <scope>IDENTIFICATION</scope>
</reference>
<keyword evidence="8" id="KW-0769">Symport</keyword>
<evidence type="ECO:0000256" key="14">
    <source>
        <dbReference type="ARBA" id="ARBA00023201"/>
    </source>
</evidence>
<keyword evidence="4" id="KW-0813">Transport</keyword>
<proteinExistence type="inferred from homology"/>
<comment type="catalytic activity">
    <reaction evidence="18">
        <text>3 Na(+)(out) + phosphate(out) = 3 Na(+)(in) + phosphate(in)</text>
        <dbReference type="Rhea" id="RHEA:71255"/>
        <dbReference type="ChEBI" id="CHEBI:29101"/>
        <dbReference type="ChEBI" id="CHEBI:43474"/>
    </reaction>
    <physiologicalReaction direction="left-to-right" evidence="18">
        <dbReference type="Rhea" id="RHEA:71256"/>
    </physiologicalReaction>
</comment>
<dbReference type="PANTHER" id="PTHR10010:SF21">
    <property type="entry name" value="SODIUM-DEPENDENT PHOSPHATE TRANSPORT PROTEIN 2A"/>
    <property type="match status" value="1"/>
</dbReference>
<feature type="transmembrane region" description="Helical" evidence="21">
    <location>
        <begin position="69"/>
        <end position="92"/>
    </location>
</feature>
<keyword evidence="23" id="KW-1185">Reference proteome</keyword>
<evidence type="ECO:0000313" key="22">
    <source>
        <dbReference type="Ensembl" id="ENSTRUP00000064716.1"/>
    </source>
</evidence>
<evidence type="ECO:0000256" key="6">
    <source>
        <dbReference type="ARBA" id="ARBA00022553"/>
    </source>
</evidence>
<dbReference type="PANTHER" id="PTHR10010">
    <property type="entry name" value="SOLUTE CARRIER FAMILY 34 SODIUM PHOSPHATE , MEMBER 2-RELATED"/>
    <property type="match status" value="1"/>
</dbReference>
<comment type="function">
    <text evidence="19">Involved in actively transporting phosphate into cells via Na(+) cotransport in the renal brush border membrane. The cotransport has a Na(+):Pi stoichiometry of 3:1 and is electrogenic.</text>
</comment>
<evidence type="ECO:0000256" key="12">
    <source>
        <dbReference type="ARBA" id="ARBA00023157"/>
    </source>
</evidence>
<keyword evidence="14" id="KW-0739">Sodium transport</keyword>
<keyword evidence="14" id="KW-0915">Sodium</keyword>
<comment type="subcellular location">
    <subcellularLocation>
        <location evidence="1">Apical cell membrane</location>
        <topology evidence="1">Multi-pass membrane protein</topology>
    </subcellularLocation>
</comment>
<dbReference type="GO" id="GO:0031982">
    <property type="term" value="C:vesicle"/>
    <property type="evidence" value="ECO:0007669"/>
    <property type="project" value="TreeGrafter"/>
</dbReference>
<evidence type="ECO:0000256" key="19">
    <source>
        <dbReference type="ARBA" id="ARBA00045420"/>
    </source>
</evidence>
<evidence type="ECO:0000256" key="4">
    <source>
        <dbReference type="ARBA" id="ARBA00022448"/>
    </source>
</evidence>
<dbReference type="GO" id="GO:0044341">
    <property type="term" value="P:sodium-dependent phosphate transport"/>
    <property type="evidence" value="ECO:0007669"/>
    <property type="project" value="InterPro"/>
</dbReference>
<evidence type="ECO:0000256" key="17">
    <source>
        <dbReference type="ARBA" id="ARBA00031850"/>
    </source>
</evidence>
<keyword evidence="10" id="KW-0406">Ion transport</keyword>
<comment type="subunit">
    <text evidence="20">Interacts via its C-terminal region with NHERF4. Interacts with NHERF1. Interacts with TMEM174; regulates SLC34A1 internalization by PTH and FGF23.</text>
</comment>
<sequence length="242" mass="26311">MPHAVVCFNRTMKEHEGYTTIQTTQRNVSHLYSEIFVTYQHCYSCHLCHVPSLPGRHLFVNCTLSDLEIGLILLASSLLVLCCCLIILVKLLNSLLKGQLSQAINKVVNTGIWVISIERAYPLTLGANLGTTTTAILAALASPGDKLAAATQVALCHFCFNLLGILQTCHTSTHPYGPCTRQMHCKVSMVCGPLPSAVLPASSSPCFCCLHGRMGGDGRDRRTSDCSDHICHDSEYTPTIHA</sequence>
<evidence type="ECO:0000256" key="18">
    <source>
        <dbReference type="ARBA" id="ARBA00034042"/>
    </source>
</evidence>
<accession>A0A674MUL2</accession>
<dbReference type="GeneTree" id="ENSGT00950000183177"/>
<reference evidence="22 23" key="1">
    <citation type="journal article" date="2011" name="Genome Biol. Evol.">
        <title>Integration of the genetic map and genome assembly of fugu facilitates insights into distinct features of genome evolution in teleosts and mammals.</title>
        <authorList>
            <person name="Kai W."/>
            <person name="Kikuchi K."/>
            <person name="Tohari S."/>
            <person name="Chew A.K."/>
            <person name="Tay A."/>
            <person name="Fujiwara A."/>
            <person name="Hosoya S."/>
            <person name="Suetake H."/>
            <person name="Naruse K."/>
            <person name="Brenner S."/>
            <person name="Suzuki Y."/>
            <person name="Venkatesh B."/>
        </authorList>
    </citation>
    <scope>NUCLEOTIDE SEQUENCE [LARGE SCALE GENOMIC DNA]</scope>
</reference>
<dbReference type="GO" id="GO:0016324">
    <property type="term" value="C:apical plasma membrane"/>
    <property type="evidence" value="ECO:0007669"/>
    <property type="project" value="UniProtKB-SubCell"/>
</dbReference>
<evidence type="ECO:0000256" key="20">
    <source>
        <dbReference type="ARBA" id="ARBA00046944"/>
    </source>
</evidence>
<keyword evidence="5" id="KW-1003">Cell membrane</keyword>
<dbReference type="Proteomes" id="UP000005226">
    <property type="component" value="Chromosome 15"/>
</dbReference>
<dbReference type="Ensembl" id="ENSTRUT00000066307.1">
    <property type="protein sequence ID" value="ENSTRUP00000064716.1"/>
    <property type="gene ID" value="ENSTRUG00000027824.1"/>
</dbReference>
<dbReference type="InParanoid" id="A0A674MUL2"/>
<dbReference type="AlphaFoldDB" id="A0A674MUL2"/>
<evidence type="ECO:0000256" key="5">
    <source>
        <dbReference type="ARBA" id="ARBA00022475"/>
    </source>
</evidence>
<keyword evidence="6" id="KW-0597">Phosphoprotein</keyword>
<evidence type="ECO:0000256" key="9">
    <source>
        <dbReference type="ARBA" id="ARBA00022989"/>
    </source>
</evidence>
<evidence type="ECO:0000256" key="10">
    <source>
        <dbReference type="ARBA" id="ARBA00023065"/>
    </source>
</evidence>
<evidence type="ECO:0000256" key="1">
    <source>
        <dbReference type="ARBA" id="ARBA00004424"/>
    </source>
</evidence>
<evidence type="ECO:0000256" key="13">
    <source>
        <dbReference type="ARBA" id="ARBA00023180"/>
    </source>
</evidence>
<evidence type="ECO:0000256" key="21">
    <source>
        <dbReference type="SAM" id="Phobius"/>
    </source>
</evidence>
<evidence type="ECO:0000256" key="8">
    <source>
        <dbReference type="ARBA" id="ARBA00022847"/>
    </source>
</evidence>
<evidence type="ECO:0000256" key="16">
    <source>
        <dbReference type="ARBA" id="ARBA00029764"/>
    </source>
</evidence>
<keyword evidence="12" id="KW-1015">Disulfide bond</keyword>
<name>A0A674MUL2_TAKRU</name>
<organism evidence="22 23">
    <name type="scientific">Takifugu rubripes</name>
    <name type="common">Japanese pufferfish</name>
    <name type="synonym">Fugu rubripes</name>
    <dbReference type="NCBI Taxonomy" id="31033"/>
    <lineage>
        <taxon>Eukaryota</taxon>
        <taxon>Metazoa</taxon>
        <taxon>Chordata</taxon>
        <taxon>Craniata</taxon>
        <taxon>Vertebrata</taxon>
        <taxon>Euteleostomi</taxon>
        <taxon>Actinopterygii</taxon>
        <taxon>Neopterygii</taxon>
        <taxon>Teleostei</taxon>
        <taxon>Neoteleostei</taxon>
        <taxon>Acanthomorphata</taxon>
        <taxon>Eupercaria</taxon>
        <taxon>Tetraodontiformes</taxon>
        <taxon>Tetradontoidea</taxon>
        <taxon>Tetraodontidae</taxon>
        <taxon>Takifugu</taxon>
    </lineage>
</organism>
<keyword evidence="9 21" id="KW-1133">Transmembrane helix</keyword>
<dbReference type="GO" id="GO:0030643">
    <property type="term" value="P:intracellular phosphate ion homeostasis"/>
    <property type="evidence" value="ECO:0007669"/>
    <property type="project" value="TreeGrafter"/>
</dbReference>
<keyword evidence="13" id="KW-0325">Glycoprotein</keyword>
<evidence type="ECO:0000256" key="3">
    <source>
        <dbReference type="ARBA" id="ARBA00020021"/>
    </source>
</evidence>
<keyword evidence="7 21" id="KW-0812">Transmembrane</keyword>
<evidence type="ECO:0000256" key="2">
    <source>
        <dbReference type="ARBA" id="ARBA00005808"/>
    </source>
</evidence>